<reference evidence="1 2" key="1">
    <citation type="journal article" date="2019" name="Philos. Trans. R. Soc. Lond., B, Biol. Sci.">
        <title>Ant behaviour and brain gene expression of defending hosts depend on the ecological success of the intruding social parasite.</title>
        <authorList>
            <person name="Kaur R."/>
            <person name="Stoldt M."/>
            <person name="Jongepier E."/>
            <person name="Feldmeyer B."/>
            <person name="Menzel F."/>
            <person name="Bornberg-Bauer E."/>
            <person name="Foitzik S."/>
        </authorList>
    </citation>
    <scope>NUCLEOTIDE SEQUENCE [LARGE SCALE GENOMIC DNA]</scope>
    <source>
        <tissue evidence="1">Whole body</tissue>
    </source>
</reference>
<accession>A0A4S2KP99</accession>
<gene>
    <name evidence="1" type="ORF">DBV15_01225</name>
</gene>
<sequence>KHLRPYLEKCRYSAVSLTRSWHYTERGSSLYAIESTGRGNFSRAQALIRGGSPLDREERCLIGRLSDFGKFTATSRDKH</sequence>
<proteinExistence type="predicted"/>
<dbReference type="AlphaFoldDB" id="A0A4S2KP99"/>
<dbReference type="Proteomes" id="UP000310200">
    <property type="component" value="Unassembled WGS sequence"/>
</dbReference>
<feature type="non-terminal residue" evidence="1">
    <location>
        <position position="1"/>
    </location>
</feature>
<evidence type="ECO:0000313" key="2">
    <source>
        <dbReference type="Proteomes" id="UP000310200"/>
    </source>
</evidence>
<keyword evidence="2" id="KW-1185">Reference proteome</keyword>
<comment type="caution">
    <text evidence="1">The sequence shown here is derived from an EMBL/GenBank/DDBJ whole genome shotgun (WGS) entry which is preliminary data.</text>
</comment>
<protein>
    <submittedName>
        <fullName evidence="1">Uncharacterized protein</fullName>
    </submittedName>
</protein>
<evidence type="ECO:0000313" key="1">
    <source>
        <dbReference type="EMBL" id="TGZ49747.1"/>
    </source>
</evidence>
<organism evidence="1 2">
    <name type="scientific">Temnothorax longispinosus</name>
    <dbReference type="NCBI Taxonomy" id="300112"/>
    <lineage>
        <taxon>Eukaryota</taxon>
        <taxon>Metazoa</taxon>
        <taxon>Ecdysozoa</taxon>
        <taxon>Arthropoda</taxon>
        <taxon>Hexapoda</taxon>
        <taxon>Insecta</taxon>
        <taxon>Pterygota</taxon>
        <taxon>Neoptera</taxon>
        <taxon>Endopterygota</taxon>
        <taxon>Hymenoptera</taxon>
        <taxon>Apocrita</taxon>
        <taxon>Aculeata</taxon>
        <taxon>Formicoidea</taxon>
        <taxon>Formicidae</taxon>
        <taxon>Myrmicinae</taxon>
        <taxon>Temnothorax</taxon>
    </lineage>
</organism>
<dbReference type="EMBL" id="QBLH01002107">
    <property type="protein sequence ID" value="TGZ49747.1"/>
    <property type="molecule type" value="Genomic_DNA"/>
</dbReference>
<name>A0A4S2KP99_9HYME</name>